<dbReference type="EMBL" id="KI913953">
    <property type="protein sequence ID" value="ETW08516.1"/>
    <property type="molecule type" value="Genomic_DNA"/>
</dbReference>
<keyword evidence="1" id="KW-0472">Membrane</keyword>
<keyword evidence="1" id="KW-0812">Transmembrane</keyword>
<feature type="transmembrane region" description="Helical" evidence="1">
    <location>
        <begin position="88"/>
        <end position="106"/>
    </location>
</feature>
<dbReference type="Pfam" id="PF05439">
    <property type="entry name" value="JTB"/>
    <property type="match status" value="1"/>
</dbReference>
<evidence type="ECO:0000256" key="1">
    <source>
        <dbReference type="SAM" id="Phobius"/>
    </source>
</evidence>
<protein>
    <submittedName>
        <fullName evidence="3">Uncharacterized protein</fullName>
    </submittedName>
</protein>
<dbReference type="OrthoDB" id="164912at2759"/>
<organism evidence="3">
    <name type="scientific">Aphanomyces invadans</name>
    <dbReference type="NCBI Taxonomy" id="157072"/>
    <lineage>
        <taxon>Eukaryota</taxon>
        <taxon>Sar</taxon>
        <taxon>Stramenopiles</taxon>
        <taxon>Oomycota</taxon>
        <taxon>Saprolegniomycetes</taxon>
        <taxon>Saprolegniales</taxon>
        <taxon>Verrucalvaceae</taxon>
        <taxon>Aphanomyces</taxon>
    </lineage>
</organism>
<dbReference type="InterPro" id="IPR008657">
    <property type="entry name" value="JTB"/>
</dbReference>
<keyword evidence="2" id="KW-0732">Signal</keyword>
<name>A0A024UQ10_9STRA</name>
<accession>A0A024UQ10</accession>
<feature type="signal peptide" evidence="2">
    <location>
        <begin position="1"/>
        <end position="21"/>
    </location>
</feature>
<dbReference type="AlphaFoldDB" id="A0A024UQ10"/>
<keyword evidence="1" id="KW-1133">Transmembrane helix</keyword>
<dbReference type="GeneID" id="20078130"/>
<sequence>MGVHARAVSAALLVIIGSCSGQQLAGASLNSCVPAGECLPCAKSEMSEPFCKASGHKLELLCLVDGANTTTFKSCTLVSTAYQGFHDVMMFEVVMLLVLLVAFQALRKEKLKHVSSFDMRKDLKQPSKPFEI</sequence>
<dbReference type="RefSeq" id="XP_008862321.1">
    <property type="nucleotide sequence ID" value="XM_008864099.1"/>
</dbReference>
<proteinExistence type="predicted"/>
<dbReference type="VEuPathDB" id="FungiDB:H310_01080"/>
<dbReference type="GO" id="GO:0016020">
    <property type="term" value="C:membrane"/>
    <property type="evidence" value="ECO:0007669"/>
    <property type="project" value="InterPro"/>
</dbReference>
<gene>
    <name evidence="3" type="ORF">H310_01080</name>
</gene>
<evidence type="ECO:0000256" key="2">
    <source>
        <dbReference type="SAM" id="SignalP"/>
    </source>
</evidence>
<reference evidence="3" key="1">
    <citation type="submission" date="2013-12" db="EMBL/GenBank/DDBJ databases">
        <title>The Genome Sequence of Aphanomyces invadans NJM9701.</title>
        <authorList>
            <consortium name="The Broad Institute Genomics Platform"/>
            <person name="Russ C."/>
            <person name="Tyler B."/>
            <person name="van West P."/>
            <person name="Dieguez-Uribeondo J."/>
            <person name="Young S.K."/>
            <person name="Zeng Q."/>
            <person name="Gargeya S."/>
            <person name="Fitzgerald M."/>
            <person name="Abouelleil A."/>
            <person name="Alvarado L."/>
            <person name="Chapman S.B."/>
            <person name="Gainer-Dewar J."/>
            <person name="Goldberg J."/>
            <person name="Griggs A."/>
            <person name="Gujja S."/>
            <person name="Hansen M."/>
            <person name="Howarth C."/>
            <person name="Imamovic A."/>
            <person name="Ireland A."/>
            <person name="Larimer J."/>
            <person name="McCowan C."/>
            <person name="Murphy C."/>
            <person name="Pearson M."/>
            <person name="Poon T.W."/>
            <person name="Priest M."/>
            <person name="Roberts A."/>
            <person name="Saif S."/>
            <person name="Shea T."/>
            <person name="Sykes S."/>
            <person name="Wortman J."/>
            <person name="Nusbaum C."/>
            <person name="Birren B."/>
        </authorList>
    </citation>
    <scope>NUCLEOTIDE SEQUENCE [LARGE SCALE GENOMIC DNA]</scope>
    <source>
        <strain evidence="3">NJM9701</strain>
    </source>
</reference>
<dbReference type="PROSITE" id="PS51257">
    <property type="entry name" value="PROKAR_LIPOPROTEIN"/>
    <property type="match status" value="1"/>
</dbReference>
<evidence type="ECO:0000313" key="3">
    <source>
        <dbReference type="EMBL" id="ETW08516.1"/>
    </source>
</evidence>
<feature type="chain" id="PRO_5001535482" evidence="2">
    <location>
        <begin position="22"/>
        <end position="132"/>
    </location>
</feature>